<evidence type="ECO:0000313" key="3">
    <source>
        <dbReference type="Proteomes" id="UP000198990"/>
    </source>
</evidence>
<evidence type="ECO:0000313" key="2">
    <source>
        <dbReference type="EMBL" id="SEK27107.1"/>
    </source>
</evidence>
<dbReference type="GO" id="GO:0008236">
    <property type="term" value="F:serine-type peptidase activity"/>
    <property type="evidence" value="ECO:0007669"/>
    <property type="project" value="InterPro"/>
</dbReference>
<reference evidence="3" key="1">
    <citation type="submission" date="2016-10" db="EMBL/GenBank/DDBJ databases">
        <authorList>
            <person name="Varghese N."/>
            <person name="Submissions S."/>
        </authorList>
    </citation>
    <scope>NUCLEOTIDE SEQUENCE [LARGE SCALE GENOMIC DNA]</scope>
    <source>
        <strain evidence="3">DSM 16471</strain>
    </source>
</reference>
<dbReference type="InterPro" id="IPR005151">
    <property type="entry name" value="Tail-specific_protease"/>
</dbReference>
<dbReference type="EMBL" id="FNZN01000001">
    <property type="protein sequence ID" value="SEK27107.1"/>
    <property type="molecule type" value="Genomic_DNA"/>
</dbReference>
<gene>
    <name evidence="2" type="ORF">SAMN04488008_101175</name>
</gene>
<dbReference type="GO" id="GO:0006508">
    <property type="term" value="P:proteolysis"/>
    <property type="evidence" value="ECO:0007669"/>
    <property type="project" value="InterPro"/>
</dbReference>
<dbReference type="AlphaFoldDB" id="A0A1H7FPG5"/>
<accession>A0A1H7FPG5</accession>
<keyword evidence="3" id="KW-1185">Reference proteome</keyword>
<feature type="domain" description="Tail specific protease" evidence="1">
    <location>
        <begin position="79"/>
        <end position="289"/>
    </location>
</feature>
<name>A0A1H7FPG5_9FLAO</name>
<dbReference type="SMART" id="SM00245">
    <property type="entry name" value="TSPc"/>
    <property type="match status" value="1"/>
</dbReference>
<dbReference type="PANTHER" id="PTHR11261">
    <property type="entry name" value="INTERPHOTORECEPTOR RETINOID-BINDING PROTEIN"/>
    <property type="match status" value="1"/>
</dbReference>
<evidence type="ECO:0000259" key="1">
    <source>
        <dbReference type="SMART" id="SM00245"/>
    </source>
</evidence>
<dbReference type="Gene3D" id="3.90.226.10">
    <property type="entry name" value="2-enoyl-CoA Hydratase, Chain A, domain 1"/>
    <property type="match status" value="1"/>
</dbReference>
<dbReference type="Pfam" id="PF03572">
    <property type="entry name" value="Peptidase_S41"/>
    <property type="match status" value="1"/>
</dbReference>
<sequence>MSILSCKKENNQIIEKQFDDIYTLIKEESIYNEHVNWTSIYLNVKDSIKAFNSLNDKYIAIEYVLSQLPDQHAFFLHPNDSIRFLSTKNKEIPKVHYKIIDKTIGYIKINGFAANDSLSKIYSSNIRKALLEIDQTSDLDGWILDVRNNQGGKVGTFALGISPLYSDSIIGYSKTNKLEYKPHKISKNSYHFGSAIINSISQKSTLSNSKAKIAILVNKKTASLAEFLALTLKSQKNTRIFGQKTTGFTTDLMTYQFVSGAEFGFSTSYMCDRDKKEQITGLIPDVTCSDGEEVNFAIKWIKNAI</sequence>
<dbReference type="SUPFAM" id="SSF52096">
    <property type="entry name" value="ClpP/crotonase"/>
    <property type="match status" value="1"/>
</dbReference>
<organism evidence="2 3">
    <name type="scientific">Maribacter orientalis</name>
    <dbReference type="NCBI Taxonomy" id="228957"/>
    <lineage>
        <taxon>Bacteria</taxon>
        <taxon>Pseudomonadati</taxon>
        <taxon>Bacteroidota</taxon>
        <taxon>Flavobacteriia</taxon>
        <taxon>Flavobacteriales</taxon>
        <taxon>Flavobacteriaceae</taxon>
        <taxon>Maribacter</taxon>
    </lineage>
</organism>
<dbReference type="InterPro" id="IPR029045">
    <property type="entry name" value="ClpP/crotonase-like_dom_sf"/>
</dbReference>
<proteinExistence type="predicted"/>
<dbReference type="STRING" id="228957.SAMN04488008_101175"/>
<dbReference type="Proteomes" id="UP000198990">
    <property type="component" value="Unassembled WGS sequence"/>
</dbReference>
<protein>
    <submittedName>
        <fullName evidence="2">Peptidase family S41</fullName>
    </submittedName>
</protein>
<dbReference type="PANTHER" id="PTHR11261:SF3">
    <property type="entry name" value="RETINOL-BINDING PROTEIN 3"/>
    <property type="match status" value="1"/>
</dbReference>